<dbReference type="EMBL" id="GBXM01038663">
    <property type="protein sequence ID" value="JAH69914.1"/>
    <property type="molecule type" value="Transcribed_RNA"/>
</dbReference>
<reference evidence="1" key="2">
    <citation type="journal article" date="2015" name="Fish Shellfish Immunol.">
        <title>Early steps in the European eel (Anguilla anguilla)-Vibrio vulnificus interaction in the gills: Role of the RtxA13 toxin.</title>
        <authorList>
            <person name="Callol A."/>
            <person name="Pajuelo D."/>
            <person name="Ebbesson L."/>
            <person name="Teles M."/>
            <person name="MacKenzie S."/>
            <person name="Amaro C."/>
        </authorList>
    </citation>
    <scope>NUCLEOTIDE SEQUENCE</scope>
</reference>
<proteinExistence type="predicted"/>
<name>A0A0E9UVK9_ANGAN</name>
<protein>
    <submittedName>
        <fullName evidence="1">Uncharacterized protein</fullName>
    </submittedName>
</protein>
<dbReference type="AlphaFoldDB" id="A0A0E9UVK9"/>
<reference evidence="1" key="1">
    <citation type="submission" date="2014-11" db="EMBL/GenBank/DDBJ databases">
        <authorList>
            <person name="Amaro Gonzalez C."/>
        </authorList>
    </citation>
    <scope>NUCLEOTIDE SEQUENCE</scope>
</reference>
<organism evidence="1">
    <name type="scientific">Anguilla anguilla</name>
    <name type="common">European freshwater eel</name>
    <name type="synonym">Muraena anguilla</name>
    <dbReference type="NCBI Taxonomy" id="7936"/>
    <lineage>
        <taxon>Eukaryota</taxon>
        <taxon>Metazoa</taxon>
        <taxon>Chordata</taxon>
        <taxon>Craniata</taxon>
        <taxon>Vertebrata</taxon>
        <taxon>Euteleostomi</taxon>
        <taxon>Actinopterygii</taxon>
        <taxon>Neopterygii</taxon>
        <taxon>Teleostei</taxon>
        <taxon>Anguilliformes</taxon>
        <taxon>Anguillidae</taxon>
        <taxon>Anguilla</taxon>
    </lineage>
</organism>
<accession>A0A0E9UVK9</accession>
<evidence type="ECO:0000313" key="1">
    <source>
        <dbReference type="EMBL" id="JAH69914.1"/>
    </source>
</evidence>
<sequence length="40" mass="4813">MYRNFTNKDVNNKANACTAAFRFNINEDDQVYWERHEACI</sequence>